<sequence>MIQKFIFFLILGIDVTILFFQIDNLSVSSAETYILYEENSFLSSLFNFLLATFGNNDYTLRIPIILIHLISTLLFYEISKKYVATTRNRLWLLLLYVMLPGTLSAAIVLSHAFLILFGLLLFIYLDQRFPTKYTNPLLLVYAFIDGGFAYLLLGVLIYNIFVKDYKNIVYNLILLTISAYMYRLQIYGVPSGHFLDTIAVYSAIFTPIVFVYLVYALYRKYLADKIDKVWYIATSALIFSLLLSFRQRLDIEYFAPYLMIALPLAAQTFIHSYRVRLKMFRKRYQTIFVLSFLFLFLNTLIVLFNKPLYRFIDNPKKHFVYNMYVAKELAQELKNMNINCINTDFKMQQRLQFYGIEKCSDYILKEIDLEGNRDANVTISYKTRAAYKGSVTKVNIK</sequence>
<protein>
    <recommendedName>
        <fullName evidence="4">Glycosyltransferase RgtA/B/C/D-like domain-containing protein</fullName>
    </recommendedName>
</protein>
<feature type="transmembrane region" description="Helical" evidence="1">
    <location>
        <begin position="284"/>
        <end position="304"/>
    </location>
</feature>
<evidence type="ECO:0000313" key="2">
    <source>
        <dbReference type="EMBL" id="QOP40795.1"/>
    </source>
</evidence>
<keyword evidence="3" id="KW-1185">Reference proteome</keyword>
<dbReference type="AlphaFoldDB" id="A0A7M1ATP0"/>
<feature type="transmembrane region" description="Helical" evidence="1">
    <location>
        <begin position="168"/>
        <end position="186"/>
    </location>
</feature>
<feature type="transmembrane region" description="Helical" evidence="1">
    <location>
        <begin position="58"/>
        <end position="78"/>
    </location>
</feature>
<reference evidence="2 3" key="1">
    <citation type="submission" date="2019-06" db="EMBL/GenBank/DDBJ databases">
        <title>Sulfurimonas gotlandica sp. nov., a chemoautotrophic and psychrotolerant epsilonproteobacterium isolated from a pelagic redoxcline, and an emended description of the genus Sulfurimonas.</title>
        <authorList>
            <person name="Wang S."/>
            <person name="Jiang L."/>
            <person name="Shao Z."/>
        </authorList>
    </citation>
    <scope>NUCLEOTIDE SEQUENCE [LARGE SCALE GENOMIC DNA]</scope>
    <source>
        <strain evidence="2 3">B2</strain>
    </source>
</reference>
<name>A0A7M1ATP0_9BACT</name>
<proteinExistence type="predicted"/>
<feature type="transmembrane region" description="Helical" evidence="1">
    <location>
        <begin position="138"/>
        <end position="161"/>
    </location>
</feature>
<feature type="transmembrane region" description="Helical" evidence="1">
    <location>
        <begin position="5"/>
        <end position="22"/>
    </location>
</feature>
<gene>
    <name evidence="2" type="ORF">FJR03_03170</name>
</gene>
<keyword evidence="1" id="KW-1133">Transmembrane helix</keyword>
<dbReference type="EMBL" id="CP041165">
    <property type="protein sequence ID" value="QOP40795.1"/>
    <property type="molecule type" value="Genomic_DNA"/>
</dbReference>
<feature type="transmembrane region" description="Helical" evidence="1">
    <location>
        <begin position="198"/>
        <end position="217"/>
    </location>
</feature>
<keyword evidence="1" id="KW-0472">Membrane</keyword>
<feature type="transmembrane region" description="Helical" evidence="1">
    <location>
        <begin position="90"/>
        <end position="123"/>
    </location>
</feature>
<feature type="transmembrane region" description="Helical" evidence="1">
    <location>
        <begin position="253"/>
        <end position="272"/>
    </location>
</feature>
<evidence type="ECO:0008006" key="4">
    <source>
        <dbReference type="Google" id="ProtNLM"/>
    </source>
</evidence>
<keyword evidence="1" id="KW-0812">Transmembrane</keyword>
<feature type="transmembrane region" description="Helical" evidence="1">
    <location>
        <begin position="229"/>
        <end position="247"/>
    </location>
</feature>
<dbReference type="KEGG" id="smax:FJR03_03170"/>
<evidence type="ECO:0000256" key="1">
    <source>
        <dbReference type="SAM" id="Phobius"/>
    </source>
</evidence>
<evidence type="ECO:0000313" key="3">
    <source>
        <dbReference type="Proteomes" id="UP000593910"/>
    </source>
</evidence>
<accession>A0A7M1ATP0</accession>
<dbReference type="Proteomes" id="UP000593910">
    <property type="component" value="Chromosome"/>
</dbReference>
<organism evidence="2 3">
    <name type="scientific">Sulfurimonas marina</name>
    <dbReference type="NCBI Taxonomy" id="2590551"/>
    <lineage>
        <taxon>Bacteria</taxon>
        <taxon>Pseudomonadati</taxon>
        <taxon>Campylobacterota</taxon>
        <taxon>Epsilonproteobacteria</taxon>
        <taxon>Campylobacterales</taxon>
        <taxon>Sulfurimonadaceae</taxon>
        <taxon>Sulfurimonas</taxon>
    </lineage>
</organism>